<evidence type="ECO:0000256" key="1">
    <source>
        <dbReference type="ARBA" id="ARBA00001798"/>
    </source>
</evidence>
<dbReference type="Pfam" id="PF13456">
    <property type="entry name" value="RVT_3"/>
    <property type="match status" value="1"/>
</dbReference>
<dbReference type="SMART" id="SM00647">
    <property type="entry name" value="IBR"/>
    <property type="match status" value="2"/>
</dbReference>
<dbReference type="InterPro" id="IPR002156">
    <property type="entry name" value="RNaseH_domain"/>
</dbReference>
<dbReference type="InterPro" id="IPR031127">
    <property type="entry name" value="E3_UB_ligase_RBR"/>
</dbReference>
<keyword evidence="9" id="KW-0862">Zinc</keyword>
<dbReference type="PROSITE" id="PS51873">
    <property type="entry name" value="TRIAD"/>
    <property type="match status" value="1"/>
</dbReference>
<dbReference type="OrthoDB" id="10009520at2759"/>
<evidence type="ECO:0000256" key="3">
    <source>
        <dbReference type="ARBA" id="ARBA00012251"/>
    </source>
</evidence>
<dbReference type="EC" id="2.3.2.31" evidence="3"/>
<evidence type="ECO:0000256" key="2">
    <source>
        <dbReference type="ARBA" id="ARBA00001947"/>
    </source>
</evidence>
<keyword evidence="5" id="KW-0479">Metal-binding</keyword>
<name>A0A9Q0CA02_9POAL</name>
<evidence type="ECO:0000313" key="12">
    <source>
        <dbReference type="Proteomes" id="UP001151287"/>
    </source>
</evidence>
<dbReference type="Proteomes" id="UP001151287">
    <property type="component" value="Unassembled WGS sequence"/>
</dbReference>
<dbReference type="CDD" id="cd22582">
    <property type="entry name" value="BRcat_RBR_unk"/>
    <property type="match status" value="1"/>
</dbReference>
<feature type="domain" description="RING-type" evidence="10">
    <location>
        <begin position="1"/>
        <end position="343"/>
    </location>
</feature>
<proteinExistence type="predicted"/>
<reference evidence="11" key="1">
    <citation type="journal article" date="2022" name="Cell">
        <title>Repeat-based holocentromeres influence genome architecture and karyotype evolution.</title>
        <authorList>
            <person name="Hofstatter P.G."/>
            <person name="Thangavel G."/>
            <person name="Lux T."/>
            <person name="Neumann P."/>
            <person name="Vondrak T."/>
            <person name="Novak P."/>
            <person name="Zhang M."/>
            <person name="Costa L."/>
            <person name="Castellani M."/>
            <person name="Scott A."/>
            <person name="Toegelov H."/>
            <person name="Fuchs J."/>
            <person name="Mata-Sucre Y."/>
            <person name="Dias Y."/>
            <person name="Vanzela A.L.L."/>
            <person name="Huettel B."/>
            <person name="Almeida C.C.S."/>
            <person name="Simkova H."/>
            <person name="Souza G."/>
            <person name="Pedrosa-Harand A."/>
            <person name="Macas J."/>
            <person name="Mayer K.F.X."/>
            <person name="Houben A."/>
            <person name="Marques A."/>
        </authorList>
    </citation>
    <scope>NUCLEOTIDE SEQUENCE</scope>
    <source>
        <strain evidence="11">RhyBre1mFocal</strain>
    </source>
</reference>
<dbReference type="AlphaFoldDB" id="A0A9Q0CA02"/>
<comment type="caution">
    <text evidence="11">The sequence shown here is derived from an EMBL/GenBank/DDBJ whole genome shotgun (WGS) entry which is preliminary data.</text>
</comment>
<accession>A0A9Q0CA02</accession>
<dbReference type="GO" id="GO:0061630">
    <property type="term" value="F:ubiquitin protein ligase activity"/>
    <property type="evidence" value="ECO:0007669"/>
    <property type="project" value="UniProtKB-EC"/>
</dbReference>
<dbReference type="GO" id="GO:0008270">
    <property type="term" value="F:zinc ion binding"/>
    <property type="evidence" value="ECO:0007669"/>
    <property type="project" value="UniProtKB-KW"/>
</dbReference>
<dbReference type="CDD" id="cd22584">
    <property type="entry name" value="Rcat_RBR_unk"/>
    <property type="match status" value="1"/>
</dbReference>
<keyword evidence="7" id="KW-0863">Zinc-finger</keyword>
<evidence type="ECO:0000256" key="7">
    <source>
        <dbReference type="ARBA" id="ARBA00022771"/>
    </source>
</evidence>
<evidence type="ECO:0000313" key="11">
    <source>
        <dbReference type="EMBL" id="KAJ1690069.1"/>
    </source>
</evidence>
<evidence type="ECO:0000256" key="5">
    <source>
        <dbReference type="ARBA" id="ARBA00022723"/>
    </source>
</evidence>
<dbReference type="InterPro" id="IPR002867">
    <property type="entry name" value="IBR_dom"/>
</dbReference>
<dbReference type="FunFam" id="3.30.420.10:FF:000076">
    <property type="entry name" value="RBR-type E3 ubiquitin transferase"/>
    <property type="match status" value="1"/>
</dbReference>
<dbReference type="PANTHER" id="PTHR11685">
    <property type="entry name" value="RBR FAMILY RING FINGER AND IBR DOMAIN-CONTAINING"/>
    <property type="match status" value="1"/>
</dbReference>
<keyword evidence="8" id="KW-0833">Ubl conjugation pathway</keyword>
<evidence type="ECO:0000256" key="9">
    <source>
        <dbReference type="ARBA" id="ARBA00022833"/>
    </source>
</evidence>
<dbReference type="InterPro" id="IPR044066">
    <property type="entry name" value="TRIAD_supradom"/>
</dbReference>
<dbReference type="Gene3D" id="3.30.420.10">
    <property type="entry name" value="Ribonuclease H-like superfamily/Ribonuclease H"/>
    <property type="match status" value="1"/>
</dbReference>
<dbReference type="EMBL" id="JAMQYH010000004">
    <property type="protein sequence ID" value="KAJ1690069.1"/>
    <property type="molecule type" value="Genomic_DNA"/>
</dbReference>
<keyword evidence="6" id="KW-0677">Repeat</keyword>
<comment type="cofactor">
    <cofactor evidence="2">
        <name>Zn(2+)</name>
        <dbReference type="ChEBI" id="CHEBI:29105"/>
    </cofactor>
</comment>
<evidence type="ECO:0000256" key="8">
    <source>
        <dbReference type="ARBA" id="ARBA00022786"/>
    </source>
</evidence>
<dbReference type="GO" id="GO:0004523">
    <property type="term" value="F:RNA-DNA hybrid ribonuclease activity"/>
    <property type="evidence" value="ECO:0007669"/>
    <property type="project" value="InterPro"/>
</dbReference>
<evidence type="ECO:0000256" key="6">
    <source>
        <dbReference type="ARBA" id="ARBA00022737"/>
    </source>
</evidence>
<organism evidence="11 12">
    <name type="scientific">Rhynchospora breviuscula</name>
    <dbReference type="NCBI Taxonomy" id="2022672"/>
    <lineage>
        <taxon>Eukaryota</taxon>
        <taxon>Viridiplantae</taxon>
        <taxon>Streptophyta</taxon>
        <taxon>Embryophyta</taxon>
        <taxon>Tracheophyta</taxon>
        <taxon>Spermatophyta</taxon>
        <taxon>Magnoliopsida</taxon>
        <taxon>Liliopsida</taxon>
        <taxon>Poales</taxon>
        <taxon>Cyperaceae</taxon>
        <taxon>Cyperoideae</taxon>
        <taxon>Rhynchosporeae</taxon>
        <taxon>Rhynchospora</taxon>
    </lineage>
</organism>
<evidence type="ECO:0000256" key="4">
    <source>
        <dbReference type="ARBA" id="ARBA00022679"/>
    </source>
</evidence>
<sequence>MESLGDFEEDLFDNSNSEFDEFRSCYAIDEEEEVEEVWEDTDESFAHVSKELLDEFAVKLFFKGVSICEEKENGSNVAGIGVVMERGGGNEVAVIEVKKKMDFYVEELVAEHLALLDGILVALKNDVKKIYAFTDSEKLYFQIAETELLEDKLLVALGHRILELAEQLDDFDLTLVPNLDLEKPLQLAQDAIGIYNPPIVSSMSNREQGDRYCPYPSCSAQIDPVQSYCGPGTSDAYRVECPECRRDYCINCLVPWHAMLTCEEYWDLLSDDREGGILSTHNLARLDRWRTCQQCGNRVEPTPGCNRMACWCGQEFCYSCGAEYLHGNQTCQCNTYWAHSQHDTPGLQSNPPHQMEMWSWDSFDCIPTNTMEGYSEQERAQLQLIQRFLSGGFSLSDHPCQDPAPPRCSESYIDTMKDLHQLPWLERFVSVISDSYNEEYIQ</sequence>
<keyword evidence="4" id="KW-0808">Transferase</keyword>
<dbReference type="GO" id="GO:0003676">
    <property type="term" value="F:nucleic acid binding"/>
    <property type="evidence" value="ECO:0007669"/>
    <property type="project" value="InterPro"/>
</dbReference>
<keyword evidence="12" id="KW-1185">Reference proteome</keyword>
<evidence type="ECO:0000259" key="10">
    <source>
        <dbReference type="PROSITE" id="PS51873"/>
    </source>
</evidence>
<dbReference type="Pfam" id="PF01485">
    <property type="entry name" value="IBR"/>
    <property type="match status" value="2"/>
</dbReference>
<gene>
    <name evidence="11" type="ORF">LUZ63_014224</name>
</gene>
<dbReference type="GO" id="GO:0016567">
    <property type="term" value="P:protein ubiquitination"/>
    <property type="evidence" value="ECO:0007669"/>
    <property type="project" value="InterPro"/>
</dbReference>
<comment type="catalytic activity">
    <reaction evidence="1">
        <text>[E2 ubiquitin-conjugating enzyme]-S-ubiquitinyl-L-cysteine + [acceptor protein]-L-lysine = [E2 ubiquitin-conjugating enzyme]-L-cysteine + [acceptor protein]-N(6)-ubiquitinyl-L-lysine.</text>
        <dbReference type="EC" id="2.3.2.31"/>
    </reaction>
</comment>
<protein>
    <recommendedName>
        <fullName evidence="3">RBR-type E3 ubiquitin transferase</fullName>
        <ecNumber evidence="3">2.3.2.31</ecNumber>
    </recommendedName>
</protein>
<dbReference type="SUPFAM" id="SSF57850">
    <property type="entry name" value="RING/U-box"/>
    <property type="match status" value="2"/>
</dbReference>
<dbReference type="InterPro" id="IPR036397">
    <property type="entry name" value="RNaseH_sf"/>
</dbReference>
<dbReference type="Gene3D" id="1.20.120.1750">
    <property type="match status" value="1"/>
</dbReference>